<dbReference type="InterPro" id="IPR010897">
    <property type="entry name" value="Spore_II_P"/>
</dbReference>
<keyword evidence="1" id="KW-0812">Transmembrane</keyword>
<sequence length="307" mass="35091">MGKTCKYVIVFGLVFSLAFYATIGIINYNMKSASSQSLTKSDLQTVKKTNLTSLSSTLTTKSSDQKLELSALKNKEKTSNVHHKNSLEEKNTSNLSLPQVLIYHSHNRESWIPELKNIKVANEAFDSKTNVTLLGDYLIKKMKTYDIPVFHSKKDYPSVISNFNYAYSYTYSRETIEQERAMHNNIEYLIDIHRDSQGRDKTTIQYNNLNYAQVYFVVGTNNPNWQKNLKFAERIQKGLNSKVPSLSKGIYKKDSSIGNGDYNQALSANSALIEIGGVENNLEENYRTITLLAKVMREIWLEDNKLY</sequence>
<evidence type="ECO:0000313" key="2">
    <source>
        <dbReference type="EMBL" id="MFD1130656.1"/>
    </source>
</evidence>
<keyword evidence="1" id="KW-0472">Membrane</keyword>
<comment type="caution">
    <text evidence="2">The sequence shown here is derived from an EMBL/GenBank/DDBJ whole genome shotgun (WGS) entry which is preliminary data.</text>
</comment>
<dbReference type="RefSeq" id="WP_090727211.1">
    <property type="nucleotide sequence ID" value="NZ_JBHTKX010000004.1"/>
</dbReference>
<dbReference type="NCBIfam" id="TIGR02867">
    <property type="entry name" value="spore_II_P"/>
    <property type="match status" value="1"/>
</dbReference>
<dbReference type="SUPFAM" id="SSF53187">
    <property type="entry name" value="Zn-dependent exopeptidases"/>
    <property type="match status" value="1"/>
</dbReference>
<accession>A0ABW3QF01</accession>
<reference evidence="3" key="1">
    <citation type="journal article" date="2019" name="Int. J. Syst. Evol. Microbiol.">
        <title>The Global Catalogue of Microorganisms (GCM) 10K type strain sequencing project: providing services to taxonomists for standard genome sequencing and annotation.</title>
        <authorList>
            <consortium name="The Broad Institute Genomics Platform"/>
            <consortium name="The Broad Institute Genome Sequencing Center for Infectious Disease"/>
            <person name="Wu L."/>
            <person name="Ma J."/>
        </authorList>
    </citation>
    <scope>NUCLEOTIDE SEQUENCE [LARGE SCALE GENOMIC DNA]</scope>
    <source>
        <strain evidence="3">CCUG 53519</strain>
    </source>
</reference>
<protein>
    <submittedName>
        <fullName evidence="2">Stage II sporulation protein P</fullName>
    </submittedName>
</protein>
<name>A0ABW3QF01_9BACL</name>
<keyword evidence="3" id="KW-1185">Reference proteome</keyword>
<proteinExistence type="predicted"/>
<feature type="transmembrane region" description="Helical" evidence="1">
    <location>
        <begin position="7"/>
        <end position="28"/>
    </location>
</feature>
<dbReference type="Pfam" id="PF07454">
    <property type="entry name" value="SpoIIP"/>
    <property type="match status" value="1"/>
</dbReference>
<keyword evidence="1" id="KW-1133">Transmembrane helix</keyword>
<gene>
    <name evidence="2" type="primary">spoIIP</name>
    <name evidence="2" type="ORF">ACFQ3J_21165</name>
</gene>
<dbReference type="EMBL" id="JBHTKX010000004">
    <property type="protein sequence ID" value="MFD1130656.1"/>
    <property type="molecule type" value="Genomic_DNA"/>
</dbReference>
<evidence type="ECO:0000256" key="1">
    <source>
        <dbReference type="SAM" id="Phobius"/>
    </source>
</evidence>
<dbReference type="Proteomes" id="UP001597169">
    <property type="component" value="Unassembled WGS sequence"/>
</dbReference>
<evidence type="ECO:0000313" key="3">
    <source>
        <dbReference type="Proteomes" id="UP001597169"/>
    </source>
</evidence>
<organism evidence="2 3">
    <name type="scientific">Paenibacillus provencensis</name>
    <dbReference type="NCBI Taxonomy" id="441151"/>
    <lineage>
        <taxon>Bacteria</taxon>
        <taxon>Bacillati</taxon>
        <taxon>Bacillota</taxon>
        <taxon>Bacilli</taxon>
        <taxon>Bacillales</taxon>
        <taxon>Paenibacillaceae</taxon>
        <taxon>Paenibacillus</taxon>
    </lineage>
</organism>